<proteinExistence type="predicted"/>
<comment type="caution">
    <text evidence="1">The sequence shown here is derived from an EMBL/GenBank/DDBJ whole genome shotgun (WGS) entry which is preliminary data.</text>
</comment>
<name>A0A645FWW7_9ZZZZ</name>
<organism evidence="1">
    <name type="scientific">bioreactor metagenome</name>
    <dbReference type="NCBI Taxonomy" id="1076179"/>
    <lineage>
        <taxon>unclassified sequences</taxon>
        <taxon>metagenomes</taxon>
        <taxon>ecological metagenomes</taxon>
    </lineage>
</organism>
<sequence length="75" mass="8791">MASYNLLSRMKRLEQETAGIKKNKKIYVINPVDHRKLTKKQLEKKYGIDPEDNNLIIINMPIAEERIIIDSLPKK</sequence>
<gene>
    <name evidence="1" type="ORF">SDC9_166300</name>
</gene>
<protein>
    <submittedName>
        <fullName evidence="1">Uncharacterized protein</fullName>
    </submittedName>
</protein>
<accession>A0A645FWW7</accession>
<dbReference type="EMBL" id="VSSQ01066380">
    <property type="protein sequence ID" value="MPN18935.1"/>
    <property type="molecule type" value="Genomic_DNA"/>
</dbReference>
<dbReference type="AlphaFoldDB" id="A0A645FWW7"/>
<reference evidence="1" key="1">
    <citation type="submission" date="2019-08" db="EMBL/GenBank/DDBJ databases">
        <authorList>
            <person name="Kucharzyk K."/>
            <person name="Murdoch R.W."/>
            <person name="Higgins S."/>
            <person name="Loffler F."/>
        </authorList>
    </citation>
    <scope>NUCLEOTIDE SEQUENCE</scope>
</reference>
<evidence type="ECO:0000313" key="1">
    <source>
        <dbReference type="EMBL" id="MPN18935.1"/>
    </source>
</evidence>